<comment type="caution">
    <text evidence="5">The sequence shown here is derived from an EMBL/GenBank/DDBJ whole genome shotgun (WGS) entry which is preliminary data.</text>
</comment>
<dbReference type="SUPFAM" id="SSF50447">
    <property type="entry name" value="Translation proteins"/>
    <property type="match status" value="1"/>
</dbReference>
<dbReference type="GO" id="GO:0004812">
    <property type="term" value="F:aminoacyl-tRNA ligase activity"/>
    <property type="evidence" value="ECO:0007669"/>
    <property type="project" value="InterPro"/>
</dbReference>
<dbReference type="InterPro" id="IPR009000">
    <property type="entry name" value="Transl_B-barrel_sf"/>
</dbReference>
<dbReference type="AlphaFoldDB" id="A0A1C2DRN8"/>
<proteinExistence type="predicted"/>
<dbReference type="Gene3D" id="3.30.980.10">
    <property type="entry name" value="Threonyl-trna Synthetase, Chain A, domain 2"/>
    <property type="match status" value="1"/>
</dbReference>
<evidence type="ECO:0000256" key="2">
    <source>
        <dbReference type="ARBA" id="ARBA00022723"/>
    </source>
</evidence>
<keyword evidence="2" id="KW-0479">Metal-binding</keyword>
<evidence type="ECO:0000256" key="3">
    <source>
        <dbReference type="ARBA" id="ARBA00022833"/>
    </source>
</evidence>
<dbReference type="RefSeq" id="WP_065990766.1">
    <property type="nucleotide sequence ID" value="NZ_MDEN01000065.1"/>
</dbReference>
<protein>
    <recommendedName>
        <fullName evidence="4">Threonyl/alanyl tRNA synthetase SAD domain-containing protein</fullName>
    </recommendedName>
</protein>
<dbReference type="EMBL" id="MDEN01000065">
    <property type="protein sequence ID" value="OCX17430.1"/>
    <property type="molecule type" value="Genomic_DNA"/>
</dbReference>
<evidence type="ECO:0000313" key="5">
    <source>
        <dbReference type="EMBL" id="OCX17430.1"/>
    </source>
</evidence>
<comment type="cofactor">
    <cofactor evidence="1">
        <name>Zn(2+)</name>
        <dbReference type="ChEBI" id="CHEBI:29105"/>
    </cofactor>
</comment>
<evidence type="ECO:0000256" key="1">
    <source>
        <dbReference type="ARBA" id="ARBA00001947"/>
    </source>
</evidence>
<dbReference type="PANTHER" id="PTHR43462">
    <property type="entry name" value="ALANYL-TRNA EDITING PROTEIN"/>
    <property type="match status" value="1"/>
</dbReference>
<gene>
    <name evidence="5" type="ORF">BBI10_18150</name>
</gene>
<dbReference type="Proteomes" id="UP000095143">
    <property type="component" value="Unassembled WGS sequence"/>
</dbReference>
<feature type="domain" description="Threonyl/alanyl tRNA synthetase SAD" evidence="4">
    <location>
        <begin position="164"/>
        <end position="202"/>
    </location>
</feature>
<dbReference type="InterPro" id="IPR012947">
    <property type="entry name" value="tRNA_SAD"/>
</dbReference>
<dbReference type="InterPro" id="IPR051335">
    <property type="entry name" value="Alanyl-tRNA_Editing_Enzymes"/>
</dbReference>
<evidence type="ECO:0000313" key="6">
    <source>
        <dbReference type="Proteomes" id="UP000095143"/>
    </source>
</evidence>
<keyword evidence="3" id="KW-0862">Zinc</keyword>
<organism evidence="5 6">
    <name type="scientific">Pseudomonas graminis</name>
    <dbReference type="NCBI Taxonomy" id="158627"/>
    <lineage>
        <taxon>Bacteria</taxon>
        <taxon>Pseudomonadati</taxon>
        <taxon>Pseudomonadota</taxon>
        <taxon>Gammaproteobacteria</taxon>
        <taxon>Pseudomonadales</taxon>
        <taxon>Pseudomonadaceae</taxon>
        <taxon>Pseudomonas</taxon>
    </lineage>
</organism>
<dbReference type="GO" id="GO:0046872">
    <property type="term" value="F:metal ion binding"/>
    <property type="evidence" value="ECO:0007669"/>
    <property type="project" value="UniProtKB-KW"/>
</dbReference>
<dbReference type="GO" id="GO:0043039">
    <property type="term" value="P:tRNA aminoacylation"/>
    <property type="evidence" value="ECO:0007669"/>
    <property type="project" value="InterPro"/>
</dbReference>
<evidence type="ECO:0000259" key="4">
    <source>
        <dbReference type="Pfam" id="PF07973"/>
    </source>
</evidence>
<dbReference type="InterPro" id="IPR018163">
    <property type="entry name" value="Thr/Ala-tRNA-synth_IIc_edit"/>
</dbReference>
<dbReference type="OrthoDB" id="9812949at2"/>
<reference evidence="5 6" key="1">
    <citation type="submission" date="2016-08" db="EMBL/GenBank/DDBJ databases">
        <title>Whole genome sequence of Pseudomonas graminis strain UASWS1507, a potential biological control agent for agriculture.</title>
        <authorList>
            <person name="Crovadore J."/>
            <person name="Calmin G."/>
            <person name="Chablais R."/>
            <person name="Cochard B."/>
            <person name="Lefort F."/>
        </authorList>
    </citation>
    <scope>NUCLEOTIDE SEQUENCE [LARGE SCALE GENOMIC DNA]</scope>
    <source>
        <strain evidence="5 6">UASWS1507</strain>
    </source>
</reference>
<dbReference type="SUPFAM" id="SSF55186">
    <property type="entry name" value="ThrRS/AlaRS common domain"/>
    <property type="match status" value="1"/>
</dbReference>
<dbReference type="PANTHER" id="PTHR43462:SF2">
    <property type="entry name" value="THREONYL AND ALANYL TRNA SYNTHETASE SECOND ADDITIONAL DOMAIN-CONTAINING PROTEIN"/>
    <property type="match status" value="1"/>
</dbReference>
<dbReference type="GO" id="GO:0005524">
    <property type="term" value="F:ATP binding"/>
    <property type="evidence" value="ECO:0007669"/>
    <property type="project" value="InterPro"/>
</dbReference>
<accession>A0A1C2DRN8</accession>
<sequence>MNERIYFDSDALELTTSVLSCSAREDGRYQVVLAATLFHPQGGGQPSDSGTIDSVNMLQALQSDDGIIHITSGPLDLGTVTLKVDGAARELHARYHSAGHLIACAGEKYGWLGLKGNHRPGESRVVFDPTDHARPVTEEMLQADVAALVAQNLPRNVDVSQGRRVVTWGQLPPTACGGTHVRSTGEVGEIHIVRVKQKKGQLSVQYELDADEALEPAGLETC</sequence>
<name>A0A1C2DRN8_9PSED</name>
<dbReference type="Pfam" id="PF07973">
    <property type="entry name" value="tRNA_SAD"/>
    <property type="match status" value="1"/>
</dbReference>
<dbReference type="Gene3D" id="2.40.30.130">
    <property type="match status" value="1"/>
</dbReference>